<feature type="domain" description="Glycosyl hydrolase family 31 C-terminal" evidence="5">
    <location>
        <begin position="610"/>
        <end position="708"/>
    </location>
</feature>
<reference evidence="6 7" key="1">
    <citation type="submission" date="2018-01" db="EMBL/GenBank/DDBJ databases">
        <authorList>
            <person name="Gaut B.S."/>
            <person name="Morton B.R."/>
            <person name="Clegg M.T."/>
            <person name="Duvall M.R."/>
        </authorList>
    </citation>
    <scope>NUCLEOTIDE SEQUENCE [LARGE SCALE GENOMIC DNA]</scope>
    <source>
        <strain evidence="6">GP69</strain>
    </source>
</reference>
<evidence type="ECO:0000259" key="5">
    <source>
        <dbReference type="Pfam" id="PF21365"/>
    </source>
</evidence>
<evidence type="ECO:0000259" key="3">
    <source>
        <dbReference type="Pfam" id="PF01055"/>
    </source>
</evidence>
<evidence type="ECO:0000313" key="6">
    <source>
        <dbReference type="EMBL" id="SOY30561.1"/>
    </source>
</evidence>
<dbReference type="Gene3D" id="3.20.20.80">
    <property type="entry name" value="Glycosidases"/>
    <property type="match status" value="1"/>
</dbReference>
<dbReference type="InterPro" id="IPR013780">
    <property type="entry name" value="Glyco_hydro_b"/>
</dbReference>
<dbReference type="RefSeq" id="WP_103240643.1">
    <property type="nucleotide sequence ID" value="NZ_JANJZD010000017.1"/>
</dbReference>
<sequence length="802" mass="92454">MMDVFLPKKEAIEKVRREKNALFLEQETGLLRLLPQTDTAVRISWSRDGQFEKRQGEVYADLSDTASWNWKEEESRILLWTDKLCLAIDRQTGSIRYEKPDGTLLLAERGKQCREMESFPVYKTVVNDRMEVEEVVTPDGVKKRIKAADRVHDGNLYHTRVYFDFQPGEVLLGLGQDEAGVWDLRHTTRYGHQANRKIALPMFVSGRQYGILSGTQSAFLFCDTGEKAYFQTEADSFLDYYFLGGEGLFEVIRDFRRLTGKAAIPPEWAFGYIQSQERYESAEELISVAGEFRRRQLGLDCLVLDWMSWENGKWGQKSFDPVRFPDPAGLMERLHEQQVHFMLSIWPNMSKETENYREFAERKLLLPGTEIYDAFSPEARQLYWKQVKEKLFGCGIDAWWCDSSEPLSPEWERRMEPEAGELYREYVEEASKVMPADQINVFGLYHARGLWEGQRSTDDGKRVMNLTRSGWAGSQRYGTVLWSGDIAADWGTLRHQIAAGLQFCAGGLPYWTLDIGAFFVKKGIQWFWNGEYPGGLEDAGYRELYVRWFQYAAFLPIFRAHGTDVRREPWQFGAEGDLFYEALREAIRLRYSLLPYLYSLAGEVYLEDGMMMRPLMFDFPEDEKVFRISDQYMLGDALMICPVTVPMYYEKGGRSIETGTRKVRKVYLPAGTDWYDWHTGERLSGGQETETSAPLSQIPVFVRAGSIIPVRVPGMSSAAMRGTPVTLQVYPGRDAAFTLYEDAGDGYGYEEGACCRTRITWDEETEQVDWVSEGDLAYRQGELQVKLIRADAVQTHEEMEKQ</sequence>
<protein>
    <submittedName>
        <fullName evidence="6">Alpha-xylosidase</fullName>
        <ecNumber evidence="6">3.2.1.177</ecNumber>
    </submittedName>
</protein>
<evidence type="ECO:0000256" key="2">
    <source>
        <dbReference type="RuleBase" id="RU361185"/>
    </source>
</evidence>
<dbReference type="InterPro" id="IPR017853">
    <property type="entry name" value="GH"/>
</dbReference>
<dbReference type="SUPFAM" id="SSF51445">
    <property type="entry name" value="(Trans)glycosidases"/>
    <property type="match status" value="1"/>
</dbReference>
<evidence type="ECO:0000256" key="1">
    <source>
        <dbReference type="ARBA" id="ARBA00007806"/>
    </source>
</evidence>
<dbReference type="AlphaFoldDB" id="A0A2K4ZJB8"/>
<keyword evidence="2 6" id="KW-0378">Hydrolase</keyword>
<dbReference type="GO" id="GO:0030246">
    <property type="term" value="F:carbohydrate binding"/>
    <property type="evidence" value="ECO:0007669"/>
    <property type="project" value="InterPro"/>
</dbReference>
<name>A0A2K4ZJB8_9FIRM</name>
<dbReference type="CDD" id="cd06591">
    <property type="entry name" value="GH31_xylosidase_XylS"/>
    <property type="match status" value="1"/>
</dbReference>
<feature type="domain" description="Glycoside hydrolase family 31 TIM barrel" evidence="3">
    <location>
        <begin position="263"/>
        <end position="600"/>
    </location>
</feature>
<dbReference type="InterPro" id="IPR051816">
    <property type="entry name" value="Glycosyl_Hydrolase_31"/>
</dbReference>
<dbReference type="InterPro" id="IPR048395">
    <property type="entry name" value="Glyco_hydro_31_C"/>
</dbReference>
<dbReference type="GO" id="GO:0005975">
    <property type="term" value="P:carbohydrate metabolic process"/>
    <property type="evidence" value="ECO:0007669"/>
    <property type="project" value="InterPro"/>
</dbReference>
<dbReference type="Pfam" id="PF17137">
    <property type="entry name" value="DUF5110"/>
    <property type="match status" value="1"/>
</dbReference>
<evidence type="ECO:0000313" key="7">
    <source>
        <dbReference type="Proteomes" id="UP000236311"/>
    </source>
</evidence>
<organism evidence="6 7">
    <name type="scientific">Acetatifactor muris</name>
    <dbReference type="NCBI Taxonomy" id="879566"/>
    <lineage>
        <taxon>Bacteria</taxon>
        <taxon>Bacillati</taxon>
        <taxon>Bacillota</taxon>
        <taxon>Clostridia</taxon>
        <taxon>Lachnospirales</taxon>
        <taxon>Lachnospiraceae</taxon>
        <taxon>Acetatifactor</taxon>
    </lineage>
</organism>
<dbReference type="Pfam" id="PF21365">
    <property type="entry name" value="Glyco_hydro_31_3rd"/>
    <property type="match status" value="1"/>
</dbReference>
<dbReference type="Gene3D" id="2.60.40.1180">
    <property type="entry name" value="Golgi alpha-mannosidase II"/>
    <property type="match status" value="2"/>
</dbReference>
<dbReference type="SUPFAM" id="SSF51011">
    <property type="entry name" value="Glycosyl hydrolase domain"/>
    <property type="match status" value="1"/>
</dbReference>
<dbReference type="EMBL" id="OFSM01000017">
    <property type="protein sequence ID" value="SOY30561.1"/>
    <property type="molecule type" value="Genomic_DNA"/>
</dbReference>
<dbReference type="InterPro" id="IPR033403">
    <property type="entry name" value="DUF5110"/>
</dbReference>
<dbReference type="PANTHER" id="PTHR43863:SF2">
    <property type="entry name" value="MALTASE-GLUCOAMYLASE"/>
    <property type="match status" value="1"/>
</dbReference>
<dbReference type="EC" id="3.2.1.177" evidence="6"/>
<accession>A0A2K4ZJB8</accession>
<keyword evidence="7" id="KW-1185">Reference proteome</keyword>
<feature type="domain" description="DUF5110" evidence="4">
    <location>
        <begin position="724"/>
        <end position="768"/>
    </location>
</feature>
<dbReference type="OrthoDB" id="176168at2"/>
<dbReference type="InterPro" id="IPR000322">
    <property type="entry name" value="Glyco_hydro_31_TIM"/>
</dbReference>
<dbReference type="Proteomes" id="UP000236311">
    <property type="component" value="Unassembled WGS sequence"/>
</dbReference>
<dbReference type="CDD" id="cd14752">
    <property type="entry name" value="GH31_N"/>
    <property type="match status" value="1"/>
</dbReference>
<dbReference type="Pfam" id="PF01055">
    <property type="entry name" value="Glyco_hydro_31_2nd"/>
    <property type="match status" value="1"/>
</dbReference>
<dbReference type="PANTHER" id="PTHR43863">
    <property type="entry name" value="HYDROLASE, PUTATIVE (AFU_ORTHOLOGUE AFUA_1G03140)-RELATED"/>
    <property type="match status" value="1"/>
</dbReference>
<keyword evidence="2 6" id="KW-0326">Glycosidase</keyword>
<evidence type="ECO:0000259" key="4">
    <source>
        <dbReference type="Pfam" id="PF17137"/>
    </source>
</evidence>
<dbReference type="GO" id="GO:0061634">
    <property type="term" value="F:alpha-D-xyloside xylohydrolase"/>
    <property type="evidence" value="ECO:0007669"/>
    <property type="project" value="UniProtKB-EC"/>
</dbReference>
<comment type="similarity">
    <text evidence="1 2">Belongs to the glycosyl hydrolase 31 family.</text>
</comment>
<gene>
    <name evidence="6" type="primary">yicI_3</name>
    <name evidence="6" type="ORF">AMURIS_03292</name>
</gene>
<dbReference type="Gene3D" id="2.60.40.1760">
    <property type="entry name" value="glycosyl hydrolase (family 31)"/>
    <property type="match status" value="1"/>
</dbReference>
<dbReference type="SUPFAM" id="SSF74650">
    <property type="entry name" value="Galactose mutarotase-like"/>
    <property type="match status" value="1"/>
</dbReference>
<dbReference type="InterPro" id="IPR011013">
    <property type="entry name" value="Gal_mutarotase_sf_dom"/>
</dbReference>
<proteinExistence type="inferred from homology"/>